<protein>
    <submittedName>
        <fullName evidence="1">Fosmidomycin resistance protein</fullName>
    </submittedName>
</protein>
<dbReference type="STRING" id="75985.WC39_00710"/>
<sequence length="84" mass="9464">MHTQHNAQKMVLPILLLISLSHLLNDLVQAVMVSIYPMLKENYQLSFAQIGMISLIYQITASIIQPGIGLYTDTQNRIYCPSVC</sequence>
<organism evidence="1 2">
    <name type="scientific">Mannheimia haemolytica</name>
    <name type="common">Pasteurella haemolytica</name>
    <dbReference type="NCBI Taxonomy" id="75985"/>
    <lineage>
        <taxon>Bacteria</taxon>
        <taxon>Pseudomonadati</taxon>
        <taxon>Pseudomonadota</taxon>
        <taxon>Gammaproteobacteria</taxon>
        <taxon>Pasteurellales</taxon>
        <taxon>Pasteurellaceae</taxon>
        <taxon>Mannheimia</taxon>
    </lineage>
</organism>
<dbReference type="KEGG" id="mhaq:WC39_00710"/>
<dbReference type="AlphaFoldDB" id="A0A378MT45"/>
<dbReference type="PANTHER" id="PTHR43129">
    <property type="entry name" value="FOSMIDOMYCIN RESISTANCE PROTEIN"/>
    <property type="match status" value="1"/>
</dbReference>
<dbReference type="Proteomes" id="UP000254802">
    <property type="component" value="Unassembled WGS sequence"/>
</dbReference>
<reference evidence="1 2" key="1">
    <citation type="submission" date="2018-06" db="EMBL/GenBank/DDBJ databases">
        <authorList>
            <consortium name="Pathogen Informatics"/>
            <person name="Doyle S."/>
        </authorList>
    </citation>
    <scope>NUCLEOTIDE SEQUENCE [LARGE SCALE GENOMIC DNA]</scope>
    <source>
        <strain evidence="1 2">NCTC10638</strain>
    </source>
</reference>
<dbReference type="EMBL" id="UGPN01000002">
    <property type="protein sequence ID" value="STY59284.1"/>
    <property type="molecule type" value="Genomic_DNA"/>
</dbReference>
<evidence type="ECO:0000313" key="2">
    <source>
        <dbReference type="Proteomes" id="UP000254802"/>
    </source>
</evidence>
<dbReference type="InterPro" id="IPR036259">
    <property type="entry name" value="MFS_trans_sf"/>
</dbReference>
<proteinExistence type="predicted"/>
<name>A0A378MT45_MANHA</name>
<dbReference type="GO" id="GO:0005886">
    <property type="term" value="C:plasma membrane"/>
    <property type="evidence" value="ECO:0007669"/>
    <property type="project" value="TreeGrafter"/>
</dbReference>
<dbReference type="KEGG" id="mhay:VK67_00715"/>
<evidence type="ECO:0000313" key="1">
    <source>
        <dbReference type="EMBL" id="STY59284.1"/>
    </source>
</evidence>
<accession>A0A378MT45</accession>
<dbReference type="RefSeq" id="WP_015484008.1">
    <property type="nucleotide sequence ID" value="NZ_CP011098.1"/>
</dbReference>
<dbReference type="SUPFAM" id="SSF103473">
    <property type="entry name" value="MFS general substrate transporter"/>
    <property type="match status" value="1"/>
</dbReference>
<gene>
    <name evidence="1" type="primary">fsr_3</name>
    <name evidence="1" type="ORF">NCTC10638_00439</name>
</gene>
<dbReference type="GeneID" id="70972850"/>
<dbReference type="PANTHER" id="PTHR43129:SF1">
    <property type="entry name" value="FOSMIDOMYCIN RESISTANCE PROTEIN"/>
    <property type="match status" value="1"/>
</dbReference>